<dbReference type="OrthoDB" id="9798929at2"/>
<evidence type="ECO:0000256" key="1">
    <source>
        <dbReference type="ARBA" id="ARBA00010923"/>
    </source>
</evidence>
<protein>
    <submittedName>
        <fullName evidence="5">Type I restriction enzyme, S subunit</fullName>
    </submittedName>
</protein>
<organism evidence="5 6">
    <name type="scientific">Marinospirillum celere</name>
    <dbReference type="NCBI Taxonomy" id="1122252"/>
    <lineage>
        <taxon>Bacteria</taxon>
        <taxon>Pseudomonadati</taxon>
        <taxon>Pseudomonadota</taxon>
        <taxon>Gammaproteobacteria</taxon>
        <taxon>Oceanospirillales</taxon>
        <taxon>Oceanospirillaceae</taxon>
        <taxon>Marinospirillum</taxon>
    </lineage>
</organism>
<evidence type="ECO:0000256" key="3">
    <source>
        <dbReference type="ARBA" id="ARBA00023125"/>
    </source>
</evidence>
<dbReference type="CDD" id="cd17249">
    <property type="entry name" value="RMtype1_S_EcoR124I-TRD2-CR2_like"/>
    <property type="match status" value="1"/>
</dbReference>
<evidence type="ECO:0000259" key="4">
    <source>
        <dbReference type="Pfam" id="PF01420"/>
    </source>
</evidence>
<gene>
    <name evidence="5" type="ORF">SAMN05660443_0712</name>
</gene>
<evidence type="ECO:0000313" key="5">
    <source>
        <dbReference type="EMBL" id="SFB88342.1"/>
    </source>
</evidence>
<dbReference type="EMBL" id="FOLH01000001">
    <property type="protein sequence ID" value="SFB88342.1"/>
    <property type="molecule type" value="Genomic_DNA"/>
</dbReference>
<evidence type="ECO:0000256" key="2">
    <source>
        <dbReference type="ARBA" id="ARBA00022747"/>
    </source>
</evidence>
<dbReference type="GO" id="GO:0009307">
    <property type="term" value="P:DNA restriction-modification system"/>
    <property type="evidence" value="ECO:0007669"/>
    <property type="project" value="UniProtKB-KW"/>
</dbReference>
<dbReference type="Gene3D" id="3.90.220.20">
    <property type="entry name" value="DNA methylase specificity domains"/>
    <property type="match status" value="2"/>
</dbReference>
<dbReference type="PANTHER" id="PTHR30408:SF12">
    <property type="entry name" value="TYPE I RESTRICTION ENZYME MJAVIII SPECIFICITY SUBUNIT"/>
    <property type="match status" value="1"/>
</dbReference>
<dbReference type="AlphaFoldDB" id="A0A1I1ENW4"/>
<dbReference type="PANTHER" id="PTHR30408">
    <property type="entry name" value="TYPE-1 RESTRICTION ENZYME ECOKI SPECIFICITY PROTEIN"/>
    <property type="match status" value="1"/>
</dbReference>
<keyword evidence="3" id="KW-0238">DNA-binding</keyword>
<name>A0A1I1ENW4_9GAMM</name>
<keyword evidence="6" id="KW-1185">Reference proteome</keyword>
<comment type="similarity">
    <text evidence="1">Belongs to the type-I restriction system S methylase family.</text>
</comment>
<feature type="domain" description="Type I restriction modification DNA specificity" evidence="4">
    <location>
        <begin position="270"/>
        <end position="412"/>
    </location>
</feature>
<dbReference type="GO" id="GO:0003677">
    <property type="term" value="F:DNA binding"/>
    <property type="evidence" value="ECO:0007669"/>
    <property type="project" value="UniProtKB-KW"/>
</dbReference>
<reference evidence="5 6" key="1">
    <citation type="submission" date="2016-10" db="EMBL/GenBank/DDBJ databases">
        <authorList>
            <person name="de Groot N.N."/>
        </authorList>
    </citation>
    <scope>NUCLEOTIDE SEQUENCE [LARGE SCALE GENOMIC DNA]</scope>
    <source>
        <strain evidence="5 6">DSM 18438</strain>
    </source>
</reference>
<proteinExistence type="inferred from homology"/>
<dbReference type="InterPro" id="IPR000055">
    <property type="entry name" value="Restrct_endonuc_typeI_TRD"/>
</dbReference>
<dbReference type="RefSeq" id="WP_091959232.1">
    <property type="nucleotide sequence ID" value="NZ_FOLH01000001.1"/>
</dbReference>
<dbReference type="Pfam" id="PF01420">
    <property type="entry name" value="Methylase_S"/>
    <property type="match status" value="2"/>
</dbReference>
<dbReference type="InterPro" id="IPR052021">
    <property type="entry name" value="Type-I_RS_S_subunit"/>
</dbReference>
<evidence type="ECO:0000313" key="6">
    <source>
        <dbReference type="Proteomes" id="UP000199058"/>
    </source>
</evidence>
<accession>A0A1I1ENW4</accession>
<dbReference type="InterPro" id="IPR044946">
    <property type="entry name" value="Restrct_endonuc_typeI_TRD_sf"/>
</dbReference>
<sequence length="490" mass="54291">MNSKWHSSSFGDLTDWYSGGTPSKKDPDFWGGDIPWISASSMHGARYSTSDLQITSKGLKAGSRLAAPGSILLLVRGSTLHQRIPVGIAVTDVAFNQDVKAINVKPNLVEDQVIDSWYLFYWIKANTNRLLSMVESTGIGAGKLDTKQLQGLRIDYPEWDEQRRIVACCKSLEEKEIVNHQINQTLEQMAQAIFKSWFVDFEPVKAKMAALEAGGSEEDALLAAMQVISGKPEAALHEMSQQDPEAFSQLAQTARLFPSAMQDSELGEIPEGWEVRRTEDLAEKIGMGPFGSNIKVSTFVDSGVPIISGQHLKELLVTDGENNFITLEHAEKLKNSNVFPEDIVFTHAGNIGQVSLIPKQSAYDKYVISQRQFYLRVDRSKASPYFLAYFFRSPQGQHLLLSNASQVGVPSIARPSSHLKSIEFVTPSFDLMCQFEAVSKSIIEQTVLNRLQSQSLSMLRDTLLPKLLSGELSVADIESDINESREAVDV</sequence>
<dbReference type="Proteomes" id="UP000199058">
    <property type="component" value="Unassembled WGS sequence"/>
</dbReference>
<dbReference type="STRING" id="1122252.SAMN05660443_0712"/>
<keyword evidence="2" id="KW-0680">Restriction system</keyword>
<dbReference type="SUPFAM" id="SSF116734">
    <property type="entry name" value="DNA methylase specificity domain"/>
    <property type="match status" value="2"/>
</dbReference>
<feature type="domain" description="Type I restriction modification DNA specificity" evidence="4">
    <location>
        <begin position="2"/>
        <end position="188"/>
    </location>
</feature>